<dbReference type="InterPro" id="IPR020846">
    <property type="entry name" value="MFS_dom"/>
</dbReference>
<gene>
    <name evidence="9" type="ORF">GCM10011583_60260</name>
</gene>
<organism evidence="9 10">
    <name type="scientific">Streptomyces camponoticapitis</name>
    <dbReference type="NCBI Taxonomy" id="1616125"/>
    <lineage>
        <taxon>Bacteria</taxon>
        <taxon>Bacillati</taxon>
        <taxon>Actinomycetota</taxon>
        <taxon>Actinomycetes</taxon>
        <taxon>Kitasatosporales</taxon>
        <taxon>Streptomycetaceae</taxon>
        <taxon>Streptomyces</taxon>
    </lineage>
</organism>
<feature type="transmembrane region" description="Helical" evidence="7">
    <location>
        <begin position="105"/>
        <end position="124"/>
    </location>
</feature>
<feature type="transmembrane region" description="Helical" evidence="7">
    <location>
        <begin position="70"/>
        <end position="93"/>
    </location>
</feature>
<keyword evidence="2" id="KW-0813">Transport</keyword>
<keyword evidence="5 7" id="KW-1133">Transmembrane helix</keyword>
<keyword evidence="10" id="KW-1185">Reference proteome</keyword>
<evidence type="ECO:0000256" key="4">
    <source>
        <dbReference type="ARBA" id="ARBA00022692"/>
    </source>
</evidence>
<evidence type="ECO:0000256" key="6">
    <source>
        <dbReference type="ARBA" id="ARBA00023136"/>
    </source>
</evidence>
<dbReference type="InterPro" id="IPR011701">
    <property type="entry name" value="MFS"/>
</dbReference>
<keyword evidence="6 7" id="KW-0472">Membrane</keyword>
<sequence>MARFIPLARAELFRCLLTLYNRSGGALNEPSGGIAPARSFWTVAIALGALMAFGTVPTPLWPLFAGRDGFGSTMVTVAFAAMVVGAAAGFLLLGHLSDRLGRRRIIVPALLTSALAALLLVTWHGVTGLLVARVVTGIGTGLMASTATAYLSDLYSRAHPKRTGSPVPGAVAAGRRELRRAWPWDHWLPGCWPSGPQRP</sequence>
<keyword evidence="3" id="KW-1003">Cell membrane</keyword>
<feature type="domain" description="Major facilitator superfamily (MFS) profile" evidence="8">
    <location>
        <begin position="34"/>
        <end position="199"/>
    </location>
</feature>
<evidence type="ECO:0000256" key="5">
    <source>
        <dbReference type="ARBA" id="ARBA00022989"/>
    </source>
</evidence>
<evidence type="ECO:0000256" key="1">
    <source>
        <dbReference type="ARBA" id="ARBA00004651"/>
    </source>
</evidence>
<dbReference type="SUPFAM" id="SSF103473">
    <property type="entry name" value="MFS general substrate transporter"/>
    <property type="match status" value="1"/>
</dbReference>
<feature type="transmembrane region" description="Helical" evidence="7">
    <location>
        <begin position="40"/>
        <end position="64"/>
    </location>
</feature>
<evidence type="ECO:0000313" key="9">
    <source>
        <dbReference type="EMBL" id="GGK20318.1"/>
    </source>
</evidence>
<evidence type="ECO:0000256" key="2">
    <source>
        <dbReference type="ARBA" id="ARBA00022448"/>
    </source>
</evidence>
<reference evidence="10" key="1">
    <citation type="journal article" date="2019" name="Int. J. Syst. Evol. Microbiol.">
        <title>The Global Catalogue of Microorganisms (GCM) 10K type strain sequencing project: providing services to taxonomists for standard genome sequencing and annotation.</title>
        <authorList>
            <consortium name="The Broad Institute Genomics Platform"/>
            <consortium name="The Broad Institute Genome Sequencing Center for Infectious Disease"/>
            <person name="Wu L."/>
            <person name="Ma J."/>
        </authorList>
    </citation>
    <scope>NUCLEOTIDE SEQUENCE [LARGE SCALE GENOMIC DNA]</scope>
    <source>
        <strain evidence="10">CGMCC 4.7275</strain>
    </source>
</reference>
<dbReference type="Gene3D" id="1.20.1250.20">
    <property type="entry name" value="MFS general substrate transporter like domains"/>
    <property type="match status" value="1"/>
</dbReference>
<dbReference type="EMBL" id="BMMV01000025">
    <property type="protein sequence ID" value="GGK20318.1"/>
    <property type="molecule type" value="Genomic_DNA"/>
</dbReference>
<dbReference type="Pfam" id="PF07690">
    <property type="entry name" value="MFS_1"/>
    <property type="match status" value="1"/>
</dbReference>
<keyword evidence="4 7" id="KW-0812">Transmembrane</keyword>
<dbReference type="PROSITE" id="PS50850">
    <property type="entry name" value="MFS"/>
    <property type="match status" value="1"/>
</dbReference>
<feature type="transmembrane region" description="Helical" evidence="7">
    <location>
        <begin position="130"/>
        <end position="152"/>
    </location>
</feature>
<dbReference type="PANTHER" id="PTHR23517">
    <property type="entry name" value="RESISTANCE PROTEIN MDTM, PUTATIVE-RELATED-RELATED"/>
    <property type="match status" value="1"/>
</dbReference>
<evidence type="ECO:0000256" key="3">
    <source>
        <dbReference type="ARBA" id="ARBA00022475"/>
    </source>
</evidence>
<evidence type="ECO:0000313" key="10">
    <source>
        <dbReference type="Proteomes" id="UP000660265"/>
    </source>
</evidence>
<evidence type="ECO:0000256" key="7">
    <source>
        <dbReference type="SAM" id="Phobius"/>
    </source>
</evidence>
<proteinExistence type="predicted"/>
<accession>A0ABQ2ESV5</accession>
<dbReference type="PANTHER" id="PTHR23517:SF13">
    <property type="entry name" value="MAJOR FACILITATOR SUPERFAMILY MFS_1"/>
    <property type="match status" value="1"/>
</dbReference>
<comment type="subcellular location">
    <subcellularLocation>
        <location evidence="1">Cell membrane</location>
        <topology evidence="1">Multi-pass membrane protein</topology>
    </subcellularLocation>
</comment>
<dbReference type="InterPro" id="IPR050171">
    <property type="entry name" value="MFS_Transporters"/>
</dbReference>
<evidence type="ECO:0000259" key="8">
    <source>
        <dbReference type="PROSITE" id="PS50850"/>
    </source>
</evidence>
<protein>
    <recommendedName>
        <fullName evidence="8">Major facilitator superfamily (MFS) profile domain-containing protein</fullName>
    </recommendedName>
</protein>
<dbReference type="Proteomes" id="UP000660265">
    <property type="component" value="Unassembled WGS sequence"/>
</dbReference>
<dbReference type="InterPro" id="IPR036259">
    <property type="entry name" value="MFS_trans_sf"/>
</dbReference>
<comment type="caution">
    <text evidence="9">The sequence shown here is derived from an EMBL/GenBank/DDBJ whole genome shotgun (WGS) entry which is preliminary data.</text>
</comment>
<name>A0ABQ2ESV5_9ACTN</name>